<dbReference type="Proteomes" id="UP000030748">
    <property type="component" value="Unassembled WGS sequence"/>
</dbReference>
<gene>
    <name evidence="7" type="ORF">MIMGU_mgv1a019713mg</name>
</gene>
<sequence>METKYLFGFVMLLLISFASQEAMGRVCESKSASYKGVCVLDVTCKLACLNEGFADGDCEGVRRRCMCRRPC</sequence>
<dbReference type="InterPro" id="IPR036574">
    <property type="entry name" value="Scorpion_toxin-like_sf"/>
</dbReference>
<evidence type="ECO:0000313" key="8">
    <source>
        <dbReference type="Proteomes" id="UP000030748"/>
    </source>
</evidence>
<dbReference type="PANTHER" id="PTHR33147:SF66">
    <property type="entry name" value="KNOTTIN SCORPION TOXIN-LIKE DOMAIN-CONTAINING PROTEIN"/>
    <property type="match status" value="1"/>
</dbReference>
<evidence type="ECO:0000256" key="5">
    <source>
        <dbReference type="SAM" id="SignalP"/>
    </source>
</evidence>
<dbReference type="PANTHER" id="PTHR33147">
    <property type="entry name" value="DEFENSIN-LIKE PROTEIN 1"/>
    <property type="match status" value="1"/>
</dbReference>
<dbReference type="InterPro" id="IPR008176">
    <property type="entry name" value="Defensin_plant"/>
</dbReference>
<dbReference type="SMART" id="SM00505">
    <property type="entry name" value="Knot1"/>
    <property type="match status" value="1"/>
</dbReference>
<dbReference type="EMBL" id="KI630190">
    <property type="protein sequence ID" value="EYU45261.1"/>
    <property type="molecule type" value="Genomic_DNA"/>
</dbReference>
<reference evidence="7 8" key="1">
    <citation type="journal article" date="2013" name="Proc. Natl. Acad. Sci. U.S.A.">
        <title>Fine-scale variation in meiotic recombination in Mimulus inferred from population shotgun sequencing.</title>
        <authorList>
            <person name="Hellsten U."/>
            <person name="Wright K.M."/>
            <person name="Jenkins J."/>
            <person name="Shu S."/>
            <person name="Yuan Y."/>
            <person name="Wessler S.R."/>
            <person name="Schmutz J."/>
            <person name="Willis J.H."/>
            <person name="Rokhsar D.S."/>
        </authorList>
    </citation>
    <scope>NUCLEOTIDE SEQUENCE [LARGE SCALE GENOMIC DNA]</scope>
    <source>
        <strain evidence="8">cv. DUN x IM62</strain>
    </source>
</reference>
<keyword evidence="4" id="KW-1015">Disulfide bond</keyword>
<accession>A0A022RZ28</accession>
<keyword evidence="2" id="KW-0964">Secreted</keyword>
<evidence type="ECO:0000256" key="2">
    <source>
        <dbReference type="ARBA" id="ARBA00022525"/>
    </source>
</evidence>
<dbReference type="STRING" id="4155.A0A022RZ28"/>
<name>A0A022RZ28_ERYGU</name>
<dbReference type="GO" id="GO:0005576">
    <property type="term" value="C:extracellular region"/>
    <property type="evidence" value="ECO:0007669"/>
    <property type="project" value="UniProtKB-SubCell"/>
</dbReference>
<feature type="domain" description="Knottins-like" evidence="6">
    <location>
        <begin position="26"/>
        <end position="71"/>
    </location>
</feature>
<keyword evidence="8" id="KW-1185">Reference proteome</keyword>
<dbReference type="InterPro" id="IPR003614">
    <property type="entry name" value="Knottins"/>
</dbReference>
<dbReference type="PhylomeDB" id="A0A022RZ28"/>
<dbReference type="Gene3D" id="3.30.30.10">
    <property type="entry name" value="Knottin, scorpion toxin-like"/>
    <property type="match status" value="1"/>
</dbReference>
<evidence type="ECO:0000256" key="3">
    <source>
        <dbReference type="ARBA" id="ARBA00022729"/>
    </source>
</evidence>
<evidence type="ECO:0000313" key="7">
    <source>
        <dbReference type="EMBL" id="EYU45261.1"/>
    </source>
</evidence>
<dbReference type="AlphaFoldDB" id="A0A022RZ28"/>
<evidence type="ECO:0000256" key="1">
    <source>
        <dbReference type="ARBA" id="ARBA00004613"/>
    </source>
</evidence>
<dbReference type="SUPFAM" id="SSF57095">
    <property type="entry name" value="Scorpion toxin-like"/>
    <property type="match status" value="1"/>
</dbReference>
<evidence type="ECO:0000256" key="4">
    <source>
        <dbReference type="ARBA" id="ARBA00023157"/>
    </source>
</evidence>
<feature type="chain" id="PRO_5001505414" description="Knottins-like domain-containing protein" evidence="5">
    <location>
        <begin position="25"/>
        <end position="71"/>
    </location>
</feature>
<dbReference type="GO" id="GO:0006952">
    <property type="term" value="P:defense response"/>
    <property type="evidence" value="ECO:0000318"/>
    <property type="project" value="GO_Central"/>
</dbReference>
<comment type="subcellular location">
    <subcellularLocation>
        <location evidence="1">Secreted</location>
    </subcellularLocation>
</comment>
<dbReference type="PRINTS" id="PR00288">
    <property type="entry name" value="PUROTHIONIN"/>
</dbReference>
<feature type="signal peptide" evidence="5">
    <location>
        <begin position="1"/>
        <end position="24"/>
    </location>
</feature>
<dbReference type="PROSITE" id="PS00940">
    <property type="entry name" value="GAMMA_THIONIN"/>
    <property type="match status" value="1"/>
</dbReference>
<proteinExistence type="predicted"/>
<evidence type="ECO:0000259" key="6">
    <source>
        <dbReference type="SMART" id="SM00505"/>
    </source>
</evidence>
<dbReference type="Pfam" id="PF00304">
    <property type="entry name" value="Gamma-thionin"/>
    <property type="match status" value="1"/>
</dbReference>
<protein>
    <recommendedName>
        <fullName evidence="6">Knottins-like domain-containing protein</fullName>
    </recommendedName>
</protein>
<keyword evidence="3 5" id="KW-0732">Signal</keyword>
<organism evidence="7 8">
    <name type="scientific">Erythranthe guttata</name>
    <name type="common">Yellow monkey flower</name>
    <name type="synonym">Mimulus guttatus</name>
    <dbReference type="NCBI Taxonomy" id="4155"/>
    <lineage>
        <taxon>Eukaryota</taxon>
        <taxon>Viridiplantae</taxon>
        <taxon>Streptophyta</taxon>
        <taxon>Embryophyta</taxon>
        <taxon>Tracheophyta</taxon>
        <taxon>Spermatophyta</taxon>
        <taxon>Magnoliopsida</taxon>
        <taxon>eudicotyledons</taxon>
        <taxon>Gunneridae</taxon>
        <taxon>Pentapetalae</taxon>
        <taxon>asterids</taxon>
        <taxon>lamiids</taxon>
        <taxon>Lamiales</taxon>
        <taxon>Phrymaceae</taxon>
        <taxon>Erythranthe</taxon>
    </lineage>
</organism>